<feature type="compositionally biased region" description="Pro residues" evidence="1">
    <location>
        <begin position="60"/>
        <end position="69"/>
    </location>
</feature>
<gene>
    <name evidence="2" type="ORF">RR42_m2515</name>
</gene>
<evidence type="ECO:0000313" key="3">
    <source>
        <dbReference type="Proteomes" id="UP000031843"/>
    </source>
</evidence>
<sequence>MECALSLDQCLLGGSCFDLAYALYVVPAHARSGNQEALTFRIGTSKRITPMHPQASGPPTAAPPVPPLASSPRNFRL</sequence>
<proteinExistence type="predicted"/>
<dbReference type="Proteomes" id="UP000031843">
    <property type="component" value="Chromosome main"/>
</dbReference>
<evidence type="ECO:0000313" key="2">
    <source>
        <dbReference type="EMBL" id="AJG19907.1"/>
    </source>
</evidence>
<protein>
    <submittedName>
        <fullName evidence="2">Uncharacterized protein</fullName>
    </submittedName>
</protein>
<dbReference type="AlphaFoldDB" id="A0A0C4Y3S2"/>
<dbReference type="KEGG" id="cbw:RR42_m2515"/>
<dbReference type="EMBL" id="CP010536">
    <property type="protein sequence ID" value="AJG19907.1"/>
    <property type="molecule type" value="Genomic_DNA"/>
</dbReference>
<feature type="region of interest" description="Disordered" evidence="1">
    <location>
        <begin position="48"/>
        <end position="77"/>
    </location>
</feature>
<evidence type="ECO:0000256" key="1">
    <source>
        <dbReference type="SAM" id="MobiDB-lite"/>
    </source>
</evidence>
<organism evidence="2 3">
    <name type="scientific">Cupriavidus basilensis</name>
    <dbReference type="NCBI Taxonomy" id="68895"/>
    <lineage>
        <taxon>Bacteria</taxon>
        <taxon>Pseudomonadati</taxon>
        <taxon>Pseudomonadota</taxon>
        <taxon>Betaproteobacteria</taxon>
        <taxon>Burkholderiales</taxon>
        <taxon>Burkholderiaceae</taxon>
        <taxon>Cupriavidus</taxon>
    </lineage>
</organism>
<accession>A0A0C4Y3S2</accession>
<name>A0A0C4Y3S2_9BURK</name>
<reference evidence="2 3" key="1">
    <citation type="journal article" date="2015" name="Genome Announc.">
        <title>Complete Genome Sequence of Cupriavidus basilensis 4G11, Isolated from the Oak Ridge Field Research Center Site.</title>
        <authorList>
            <person name="Ray J."/>
            <person name="Waters R.J."/>
            <person name="Skerker J.M."/>
            <person name="Kuehl J.V."/>
            <person name="Price M.N."/>
            <person name="Huang J."/>
            <person name="Chakraborty R."/>
            <person name="Arkin A.P."/>
            <person name="Deutschbauer A."/>
        </authorList>
    </citation>
    <scope>NUCLEOTIDE SEQUENCE [LARGE SCALE GENOMIC DNA]</scope>
    <source>
        <strain evidence="2">4G11</strain>
    </source>
</reference>
<keyword evidence="3" id="KW-1185">Reference proteome</keyword>
<dbReference type="STRING" id="68895.RR42_m2515"/>